<feature type="compositionally biased region" description="Basic and acidic residues" evidence="1">
    <location>
        <begin position="88"/>
        <end position="111"/>
    </location>
</feature>
<feature type="compositionally biased region" description="Basic and acidic residues" evidence="1">
    <location>
        <begin position="1"/>
        <end position="12"/>
    </location>
</feature>
<keyword evidence="2" id="KW-0812">Transmembrane</keyword>
<feature type="compositionally biased region" description="Basic residues" evidence="1">
    <location>
        <begin position="41"/>
        <end position="61"/>
    </location>
</feature>
<dbReference type="Proteomes" id="UP000284452">
    <property type="component" value="Unassembled WGS sequence"/>
</dbReference>
<organism evidence="3 4">
    <name type="scientific">Toxoplasma gondii CAST</name>
    <dbReference type="NCBI Taxonomy" id="943122"/>
    <lineage>
        <taxon>Eukaryota</taxon>
        <taxon>Sar</taxon>
        <taxon>Alveolata</taxon>
        <taxon>Apicomplexa</taxon>
        <taxon>Conoidasida</taxon>
        <taxon>Coccidia</taxon>
        <taxon>Eucoccidiorida</taxon>
        <taxon>Eimeriorina</taxon>
        <taxon>Sarcocystidae</taxon>
        <taxon>Toxoplasma</taxon>
    </lineage>
</organism>
<keyword evidence="2" id="KW-1133">Transmembrane helix</keyword>
<dbReference type="AlphaFoldDB" id="A0A3R8AH03"/>
<feature type="transmembrane region" description="Helical" evidence="2">
    <location>
        <begin position="296"/>
        <end position="315"/>
    </location>
</feature>
<evidence type="ECO:0000256" key="1">
    <source>
        <dbReference type="SAM" id="MobiDB-lite"/>
    </source>
</evidence>
<evidence type="ECO:0000313" key="3">
    <source>
        <dbReference type="EMBL" id="RQX73961.1"/>
    </source>
</evidence>
<evidence type="ECO:0000313" key="4">
    <source>
        <dbReference type="Proteomes" id="UP000284452"/>
    </source>
</evidence>
<keyword evidence="2" id="KW-0472">Membrane</keyword>
<dbReference type="EMBL" id="AHIV02000466">
    <property type="protein sequence ID" value="RQX73961.1"/>
    <property type="molecule type" value="Genomic_DNA"/>
</dbReference>
<proteinExistence type="predicted"/>
<comment type="caution">
    <text evidence="3">The sequence shown here is derived from an EMBL/GenBank/DDBJ whole genome shotgun (WGS) entry which is preliminary data.</text>
</comment>
<evidence type="ECO:0008006" key="5">
    <source>
        <dbReference type="Google" id="ProtNLM"/>
    </source>
</evidence>
<feature type="region of interest" description="Disordered" evidence="1">
    <location>
        <begin position="1"/>
        <end position="169"/>
    </location>
</feature>
<evidence type="ECO:0000256" key="2">
    <source>
        <dbReference type="SAM" id="Phobius"/>
    </source>
</evidence>
<name>A0A3R8AH03_TOXGO</name>
<accession>A0A3R8AH03</accession>
<protein>
    <recommendedName>
        <fullName evidence="5">Transmembrane protein</fullName>
    </recommendedName>
</protein>
<reference evidence="3 4" key="1">
    <citation type="submission" date="2017-10" db="EMBL/GenBank/DDBJ databases">
        <authorList>
            <person name="Sibley D."/>
            <person name="Venepally P."/>
            <person name="Karamycheva S."/>
            <person name="Hadjithomas M."/>
            <person name="Khan A."/>
            <person name="Brunk B."/>
            <person name="Roos D."/>
            <person name="Caler E."/>
            <person name="Lorenzi H."/>
        </authorList>
    </citation>
    <scope>NUCLEOTIDE SEQUENCE [LARGE SCALE GENOMIC DNA]</scope>
    <source>
        <strain evidence="3 4">CAST</strain>
    </source>
</reference>
<dbReference type="VEuPathDB" id="ToxoDB:TGCAST_264850"/>
<feature type="compositionally biased region" description="Basic and acidic residues" evidence="1">
    <location>
        <begin position="20"/>
        <end position="40"/>
    </location>
</feature>
<gene>
    <name evidence="3" type="ORF">TGCAST_264850</name>
</gene>
<sequence length="396" mass="44058">MDWMEQVEREVDGDGDSLCEEDRWRGASARERRGAGERQGRQRGRRPTAAKANRSSKRKAARKGEEAPTKQERGAGLAFEATTGRGGPRSDVERAGVRVDDETEERKRGEQDAGGAKQETKGEEKEADRQAGEKSLSTKKVATAGEERRCKQGGRRGRNQQGMDKGRIRFRNMNEKKSCRGKQTCVRRKSSQKKLCNSSTVEKPLRVTRRAGDSQTPQRRKGFLLEERVRCLSFASFCKTFYTLAAVDKLGVSEGSSCFLRGVHANTHGKEGLACCAQIRRFLFSLALPFASSLRFFSPFPLLVILPVASLFAATRKNEEKRKERRRDVCVSVTALQQGVRGDRAEAATVFAFSTVACRGAEKTPVCSFFLVRSTPPCFVSIRLISSMNCLVFLPV</sequence>
<feature type="compositionally biased region" description="Basic and acidic residues" evidence="1">
    <location>
        <begin position="118"/>
        <end position="132"/>
    </location>
</feature>
<feature type="compositionally biased region" description="Basic and acidic residues" evidence="1">
    <location>
        <begin position="62"/>
        <end position="73"/>
    </location>
</feature>